<dbReference type="Gene3D" id="3.40.50.150">
    <property type="entry name" value="Vaccinia Virus protein VP39"/>
    <property type="match status" value="1"/>
</dbReference>
<comment type="caution">
    <text evidence="3">The sequence shown here is derived from an EMBL/GenBank/DDBJ whole genome shotgun (WGS) entry which is preliminary data.</text>
</comment>
<dbReference type="NCBIfam" id="TIGR00095">
    <property type="entry name" value="16S rRNA (guanine(966)-N(2))-methyltransferase RsmD"/>
    <property type="match status" value="1"/>
</dbReference>
<evidence type="ECO:0000313" key="4">
    <source>
        <dbReference type="Proteomes" id="UP000297951"/>
    </source>
</evidence>
<dbReference type="GO" id="GO:0003676">
    <property type="term" value="F:nucleic acid binding"/>
    <property type="evidence" value="ECO:0007669"/>
    <property type="project" value="InterPro"/>
</dbReference>
<gene>
    <name evidence="3" type="primary">rsmD</name>
    <name evidence="3" type="ORF">E4U03_00605</name>
</gene>
<proteinExistence type="predicted"/>
<dbReference type="EC" id="2.1.1.171" evidence="3"/>
<dbReference type="SUPFAM" id="SSF53335">
    <property type="entry name" value="S-adenosyl-L-methionine-dependent methyltransferases"/>
    <property type="match status" value="1"/>
</dbReference>
<keyword evidence="1 3" id="KW-0489">Methyltransferase</keyword>
<dbReference type="CDD" id="cd02440">
    <property type="entry name" value="AdoMet_MTases"/>
    <property type="match status" value="1"/>
</dbReference>
<dbReference type="PIRSF" id="PIRSF004553">
    <property type="entry name" value="CHP00095"/>
    <property type="match status" value="1"/>
</dbReference>
<organism evidence="3 4">
    <name type="scientific">Rothia nasimurium</name>
    <dbReference type="NCBI Taxonomy" id="85336"/>
    <lineage>
        <taxon>Bacteria</taxon>
        <taxon>Bacillati</taxon>
        <taxon>Actinomycetota</taxon>
        <taxon>Actinomycetes</taxon>
        <taxon>Micrococcales</taxon>
        <taxon>Micrococcaceae</taxon>
        <taxon>Rothia</taxon>
    </lineage>
</organism>
<dbReference type="AlphaFoldDB" id="A0A4Y9F828"/>
<dbReference type="PROSITE" id="PS00092">
    <property type="entry name" value="N6_MTASE"/>
    <property type="match status" value="1"/>
</dbReference>
<sequence>MSRIIAGAAGGLRLANVPGDNTRPTTDRVKEALFSRLDTYNILDGVRALDLFGGSGALGCEALSRGAAHVDFVDHYPKAVTVIEKNIAAVGKTAGGTARVHKMMARTYLSAGASAWDLVFIDPPYAVTNSELEELLALLAPHLTEGAVVVVERASRADEPAWPEGLEKFAEKKYGETVLYYVEPAA</sequence>
<dbReference type="EMBL" id="SPQC01000002">
    <property type="protein sequence ID" value="TFU24110.1"/>
    <property type="molecule type" value="Genomic_DNA"/>
</dbReference>
<dbReference type="InterPro" id="IPR002052">
    <property type="entry name" value="DNA_methylase_N6_adenine_CS"/>
</dbReference>
<dbReference type="RefSeq" id="WP_135011065.1">
    <property type="nucleotide sequence ID" value="NZ_JADGLK010000002.1"/>
</dbReference>
<name>A0A4Y9F828_9MICC</name>
<dbReference type="InterPro" id="IPR004398">
    <property type="entry name" value="RNA_MeTrfase_RsmD"/>
</dbReference>
<reference evidence="3 4" key="1">
    <citation type="submission" date="2019-03" db="EMBL/GenBank/DDBJ databases">
        <title>Diversity of the mouse oral microbiome.</title>
        <authorList>
            <person name="Joseph S."/>
            <person name="Aduse-Opoku J."/>
            <person name="Curtis M."/>
            <person name="Wade W."/>
            <person name="Hashim A."/>
        </authorList>
    </citation>
    <scope>NUCLEOTIDE SEQUENCE [LARGE SCALE GENOMIC DNA]</scope>
    <source>
        <strain evidence="4">irhom_31</strain>
    </source>
</reference>
<dbReference type="OrthoDB" id="9803017at2"/>
<evidence type="ECO:0000256" key="1">
    <source>
        <dbReference type="ARBA" id="ARBA00022603"/>
    </source>
</evidence>
<dbReference type="Proteomes" id="UP000297951">
    <property type="component" value="Unassembled WGS sequence"/>
</dbReference>
<evidence type="ECO:0000313" key="3">
    <source>
        <dbReference type="EMBL" id="TFU24110.1"/>
    </source>
</evidence>
<protein>
    <submittedName>
        <fullName evidence="3">16S rRNA (Guanine(966)-N(2))-methyltransferase RsmD</fullName>
        <ecNumber evidence="3">2.1.1.171</ecNumber>
    </submittedName>
</protein>
<evidence type="ECO:0000256" key="2">
    <source>
        <dbReference type="ARBA" id="ARBA00022679"/>
    </source>
</evidence>
<keyword evidence="2 3" id="KW-0808">Transferase</keyword>
<dbReference type="GO" id="GO:0052913">
    <property type="term" value="F:16S rRNA (guanine(966)-N(2))-methyltransferase activity"/>
    <property type="evidence" value="ECO:0007669"/>
    <property type="project" value="UniProtKB-EC"/>
</dbReference>
<accession>A0A4Y9F828</accession>
<dbReference type="InterPro" id="IPR029063">
    <property type="entry name" value="SAM-dependent_MTases_sf"/>
</dbReference>
<dbReference type="PANTHER" id="PTHR43542">
    <property type="entry name" value="METHYLTRANSFERASE"/>
    <property type="match status" value="1"/>
</dbReference>
<dbReference type="PANTHER" id="PTHR43542:SF1">
    <property type="entry name" value="METHYLTRANSFERASE"/>
    <property type="match status" value="1"/>
</dbReference>
<dbReference type="Pfam" id="PF03602">
    <property type="entry name" value="Cons_hypoth95"/>
    <property type="match status" value="1"/>
</dbReference>